<sequence length="316" mass="35822">MTEPSDGSVLDATFESESFDRISIALHWIAALLIVMMFVTAWSREAVDHDTRLVSSLMTAYRTTGVVTWIVGWVRLVWRYNFAYLPPILENMSNLQQWVAKANGLGNVLFRGRSFSSFIWETRSVHHHLIRRDHQSARNLRRFALRRPTAGSRYPEGPAPHPITVTGPAAAPLPPACLALWWWGPRGRKNTMPFRTVVLIAASVILGISKKVAVILEALDFPKIDPVARSTLQRWVYRADKYFGGDRGDILLTLRAIVESEGNGPDALLDPILRAVHSVCRPEWTNRGIDWIAAFDRIDLRALHQQMRDLKMLHSV</sequence>
<dbReference type="AlphaFoldDB" id="A0A1M7ULU2"/>
<keyword evidence="1" id="KW-1133">Transmembrane helix</keyword>
<dbReference type="SUPFAM" id="SSF81342">
    <property type="entry name" value="Transmembrane di-heme cytochromes"/>
    <property type="match status" value="1"/>
</dbReference>
<accession>A0A1M7ULU2</accession>
<evidence type="ECO:0008006" key="4">
    <source>
        <dbReference type="Google" id="ProtNLM"/>
    </source>
</evidence>
<dbReference type="OrthoDB" id="1247465at2"/>
<keyword evidence="1" id="KW-0472">Membrane</keyword>
<dbReference type="GO" id="GO:0016020">
    <property type="term" value="C:membrane"/>
    <property type="evidence" value="ECO:0007669"/>
    <property type="project" value="InterPro"/>
</dbReference>
<organism evidence="2 3">
    <name type="scientific">Bradyrhizobium erythrophlei</name>
    <dbReference type="NCBI Taxonomy" id="1437360"/>
    <lineage>
        <taxon>Bacteria</taxon>
        <taxon>Pseudomonadati</taxon>
        <taxon>Pseudomonadota</taxon>
        <taxon>Alphaproteobacteria</taxon>
        <taxon>Hyphomicrobiales</taxon>
        <taxon>Nitrobacteraceae</taxon>
        <taxon>Bradyrhizobium</taxon>
    </lineage>
</organism>
<evidence type="ECO:0000313" key="2">
    <source>
        <dbReference type="EMBL" id="SHN83918.1"/>
    </source>
</evidence>
<dbReference type="GO" id="GO:0022904">
    <property type="term" value="P:respiratory electron transport chain"/>
    <property type="evidence" value="ECO:0007669"/>
    <property type="project" value="InterPro"/>
</dbReference>
<feature type="transmembrane region" description="Helical" evidence="1">
    <location>
        <begin position="196"/>
        <end position="216"/>
    </location>
</feature>
<proteinExistence type="predicted"/>
<evidence type="ECO:0000256" key="1">
    <source>
        <dbReference type="SAM" id="Phobius"/>
    </source>
</evidence>
<name>A0A1M7ULU2_9BRAD</name>
<evidence type="ECO:0000313" key="3">
    <source>
        <dbReference type="Proteomes" id="UP000184096"/>
    </source>
</evidence>
<feature type="transmembrane region" description="Helical" evidence="1">
    <location>
        <begin position="24"/>
        <end position="42"/>
    </location>
</feature>
<dbReference type="EMBL" id="LT670849">
    <property type="protein sequence ID" value="SHN83918.1"/>
    <property type="molecule type" value="Genomic_DNA"/>
</dbReference>
<dbReference type="Proteomes" id="UP000184096">
    <property type="component" value="Chromosome I"/>
</dbReference>
<reference evidence="3" key="1">
    <citation type="submission" date="2016-11" db="EMBL/GenBank/DDBJ databases">
        <authorList>
            <person name="Varghese N."/>
            <person name="Submissions S."/>
        </authorList>
    </citation>
    <scope>NUCLEOTIDE SEQUENCE [LARGE SCALE GENOMIC DNA]</scope>
    <source>
        <strain evidence="3">GAS401</strain>
    </source>
</reference>
<keyword evidence="1" id="KW-0812">Transmembrane</keyword>
<protein>
    <recommendedName>
        <fullName evidence="4">Cytochrome b561 bacterial/Ni-hydrogenase domain-containing protein</fullName>
    </recommendedName>
</protein>
<dbReference type="InterPro" id="IPR016174">
    <property type="entry name" value="Di-haem_cyt_TM"/>
</dbReference>
<gene>
    <name evidence="2" type="ORF">SAMN05444170_5710</name>
</gene>
<keyword evidence="3" id="KW-1185">Reference proteome</keyword>
<dbReference type="RefSeq" id="WP_156898762.1">
    <property type="nucleotide sequence ID" value="NZ_LT670849.1"/>
</dbReference>